<sequence length="154" mass="17719">MPIVLKGLELLSHVTIYPAIRFPGNKTRPSVLPKDDEIGLSKAPIIPYNGDLVYSQVSRSDISNLRTEHCITARHRDKSSPRFRSTQRSYAQPRSCIFSIESTLYRVLLNQALAGGRPHQDSRSAALEEKQRYYSQERVDQVRVNTYRFYHDPN</sequence>
<gene>
    <name evidence="1" type="ORF">ASPSYDRAFT_975696</name>
</gene>
<evidence type="ECO:0000313" key="1">
    <source>
        <dbReference type="EMBL" id="OJJ58824.1"/>
    </source>
</evidence>
<reference evidence="2" key="1">
    <citation type="journal article" date="2017" name="Genome Biol.">
        <title>Comparative genomics reveals high biological diversity and specific adaptations in the industrially and medically important fungal genus Aspergillus.</title>
        <authorList>
            <person name="de Vries R.P."/>
            <person name="Riley R."/>
            <person name="Wiebenga A."/>
            <person name="Aguilar-Osorio G."/>
            <person name="Amillis S."/>
            <person name="Uchima C.A."/>
            <person name="Anderluh G."/>
            <person name="Asadollahi M."/>
            <person name="Askin M."/>
            <person name="Barry K."/>
            <person name="Battaglia E."/>
            <person name="Bayram O."/>
            <person name="Benocci T."/>
            <person name="Braus-Stromeyer S.A."/>
            <person name="Caldana C."/>
            <person name="Canovas D."/>
            <person name="Cerqueira G.C."/>
            <person name="Chen F."/>
            <person name="Chen W."/>
            <person name="Choi C."/>
            <person name="Clum A."/>
            <person name="Dos Santos R.A."/>
            <person name="Damasio A.R."/>
            <person name="Diallinas G."/>
            <person name="Emri T."/>
            <person name="Fekete E."/>
            <person name="Flipphi M."/>
            <person name="Freyberg S."/>
            <person name="Gallo A."/>
            <person name="Gournas C."/>
            <person name="Habgood R."/>
            <person name="Hainaut M."/>
            <person name="Harispe M.L."/>
            <person name="Henrissat B."/>
            <person name="Hilden K.S."/>
            <person name="Hope R."/>
            <person name="Hossain A."/>
            <person name="Karabika E."/>
            <person name="Karaffa L."/>
            <person name="Karanyi Z."/>
            <person name="Krasevec N."/>
            <person name="Kuo A."/>
            <person name="Kusch H."/>
            <person name="LaButti K."/>
            <person name="Lagendijk E.L."/>
            <person name="Lapidus A."/>
            <person name="Levasseur A."/>
            <person name="Lindquist E."/>
            <person name="Lipzen A."/>
            <person name="Logrieco A.F."/>
            <person name="MacCabe A."/>
            <person name="Maekelae M.R."/>
            <person name="Malavazi I."/>
            <person name="Melin P."/>
            <person name="Meyer V."/>
            <person name="Mielnichuk N."/>
            <person name="Miskei M."/>
            <person name="Molnar A.P."/>
            <person name="Mule G."/>
            <person name="Ngan C.Y."/>
            <person name="Orejas M."/>
            <person name="Orosz E."/>
            <person name="Ouedraogo J.P."/>
            <person name="Overkamp K.M."/>
            <person name="Park H.-S."/>
            <person name="Perrone G."/>
            <person name="Piumi F."/>
            <person name="Punt P.J."/>
            <person name="Ram A.F."/>
            <person name="Ramon A."/>
            <person name="Rauscher S."/>
            <person name="Record E."/>
            <person name="Riano-Pachon D.M."/>
            <person name="Robert V."/>
            <person name="Roehrig J."/>
            <person name="Ruller R."/>
            <person name="Salamov A."/>
            <person name="Salih N.S."/>
            <person name="Samson R.A."/>
            <person name="Sandor E."/>
            <person name="Sanguinetti M."/>
            <person name="Schuetze T."/>
            <person name="Sepcic K."/>
            <person name="Shelest E."/>
            <person name="Sherlock G."/>
            <person name="Sophianopoulou V."/>
            <person name="Squina F.M."/>
            <person name="Sun H."/>
            <person name="Susca A."/>
            <person name="Todd R.B."/>
            <person name="Tsang A."/>
            <person name="Unkles S.E."/>
            <person name="van de Wiele N."/>
            <person name="van Rossen-Uffink D."/>
            <person name="Oliveira J.V."/>
            <person name="Vesth T.C."/>
            <person name="Visser J."/>
            <person name="Yu J.-H."/>
            <person name="Zhou M."/>
            <person name="Andersen M.R."/>
            <person name="Archer D.B."/>
            <person name="Baker S.E."/>
            <person name="Benoit I."/>
            <person name="Brakhage A.A."/>
            <person name="Braus G.H."/>
            <person name="Fischer R."/>
            <person name="Frisvad J.C."/>
            <person name="Goldman G.H."/>
            <person name="Houbraken J."/>
            <person name="Oakley B."/>
            <person name="Pocsi I."/>
            <person name="Scazzocchio C."/>
            <person name="Seiboth B."/>
            <person name="vanKuyk P.A."/>
            <person name="Wortman J."/>
            <person name="Dyer P.S."/>
            <person name="Grigoriev I.V."/>
        </authorList>
    </citation>
    <scope>NUCLEOTIDE SEQUENCE [LARGE SCALE GENOMIC DNA]</scope>
    <source>
        <strain evidence="2">CBS 593.65</strain>
    </source>
</reference>
<dbReference type="AlphaFoldDB" id="A0A1L9THC0"/>
<dbReference type="VEuPathDB" id="FungiDB:ASPSYDRAFT_975696"/>
<keyword evidence="2" id="KW-1185">Reference proteome</keyword>
<organism evidence="1 2">
    <name type="scientific">Aspergillus sydowii CBS 593.65</name>
    <dbReference type="NCBI Taxonomy" id="1036612"/>
    <lineage>
        <taxon>Eukaryota</taxon>
        <taxon>Fungi</taxon>
        <taxon>Dikarya</taxon>
        <taxon>Ascomycota</taxon>
        <taxon>Pezizomycotina</taxon>
        <taxon>Eurotiomycetes</taxon>
        <taxon>Eurotiomycetidae</taxon>
        <taxon>Eurotiales</taxon>
        <taxon>Aspergillaceae</taxon>
        <taxon>Aspergillus</taxon>
        <taxon>Aspergillus subgen. Nidulantes</taxon>
    </lineage>
</organism>
<dbReference type="EMBL" id="KV878586">
    <property type="protein sequence ID" value="OJJ58824.1"/>
    <property type="molecule type" value="Genomic_DNA"/>
</dbReference>
<evidence type="ECO:0000313" key="2">
    <source>
        <dbReference type="Proteomes" id="UP000184356"/>
    </source>
</evidence>
<protein>
    <submittedName>
        <fullName evidence="1">Uncharacterized protein</fullName>
    </submittedName>
</protein>
<dbReference type="Proteomes" id="UP000184356">
    <property type="component" value="Unassembled WGS sequence"/>
</dbReference>
<dbReference type="RefSeq" id="XP_040702630.1">
    <property type="nucleotide sequence ID" value="XM_040853242.1"/>
</dbReference>
<accession>A0A1L9THC0</accession>
<proteinExistence type="predicted"/>
<name>A0A1L9THC0_9EURO</name>
<dbReference type="GeneID" id="63769315"/>